<protein>
    <recommendedName>
        <fullName evidence="3">Recombinase RecA</fullName>
    </recommendedName>
</protein>
<dbReference type="InterPro" id="IPR027417">
    <property type="entry name" value="P-loop_NTPase"/>
</dbReference>
<dbReference type="Pfam" id="PF13481">
    <property type="entry name" value="AAA_25"/>
    <property type="match status" value="1"/>
</dbReference>
<proteinExistence type="predicted"/>
<accession>A0A7W7FAK4</accession>
<dbReference type="Proteomes" id="UP000566324">
    <property type="component" value="Unassembled WGS sequence"/>
</dbReference>
<name>A0A7W7FAK4_9SPHN</name>
<keyword evidence="2" id="KW-1185">Reference proteome</keyword>
<sequence>MRDEIDDYLDSGAPPMPDFDDFQSRQSVAIEITATPFGWPDPATIPLRPWVLGRELLRGTITGVIAGGGSLKSTYMVTTALSLVTGRALLGKSVWDGPQRVWFWNLEDPMDELDRMFMAGAIHYGVGRDTCGDRLFVDSGLTGQGLCTATENADGFKIIEPVYEALGAELKRRDIDVLIVDPFVSSHQVSENDNTKIDAVSKRWAKLATECGCAIVLVHHTRKLAGQAVTAEAGRGAVALINTARTVLVFNRMSKEEGERFGITDDADRRLYVNVLNDKLNRAPPAKADWIRAVGVHLGNGGIEGGDSVAVAVPWTPPDAFEGIDHHTLRAVQSRVAGGQWRANVQSAEWVGIAVADAIGADIESPAEKQRVKELVKGWIKSDVLREVEDKDDSRRVRKFVRVGTLVDSLSQRSE</sequence>
<evidence type="ECO:0008006" key="3">
    <source>
        <dbReference type="Google" id="ProtNLM"/>
    </source>
</evidence>
<dbReference type="AlphaFoldDB" id="A0A7W7FAK4"/>
<organism evidence="1 2">
    <name type="scientific">Sphingosinicella soli</name>
    <dbReference type="NCBI Taxonomy" id="333708"/>
    <lineage>
        <taxon>Bacteria</taxon>
        <taxon>Pseudomonadati</taxon>
        <taxon>Pseudomonadota</taxon>
        <taxon>Alphaproteobacteria</taxon>
        <taxon>Sphingomonadales</taxon>
        <taxon>Sphingosinicellaceae</taxon>
        <taxon>Sphingosinicella</taxon>
    </lineage>
</organism>
<reference evidence="1 2" key="1">
    <citation type="submission" date="2020-08" db="EMBL/GenBank/DDBJ databases">
        <title>Genomic Encyclopedia of Type Strains, Phase IV (KMG-IV): sequencing the most valuable type-strain genomes for metagenomic binning, comparative biology and taxonomic classification.</title>
        <authorList>
            <person name="Goeker M."/>
        </authorList>
    </citation>
    <scope>NUCLEOTIDE SEQUENCE [LARGE SCALE GENOMIC DNA]</scope>
    <source>
        <strain evidence="1 2">DSM 17328</strain>
    </source>
</reference>
<evidence type="ECO:0000313" key="2">
    <source>
        <dbReference type="Proteomes" id="UP000566324"/>
    </source>
</evidence>
<evidence type="ECO:0000313" key="1">
    <source>
        <dbReference type="EMBL" id="MBB4633773.1"/>
    </source>
</evidence>
<gene>
    <name evidence="1" type="ORF">GGQ98_003425</name>
</gene>
<dbReference type="Gene3D" id="3.40.50.300">
    <property type="entry name" value="P-loop containing nucleotide triphosphate hydrolases"/>
    <property type="match status" value="1"/>
</dbReference>
<dbReference type="RefSeq" id="WP_184071673.1">
    <property type="nucleotide sequence ID" value="NZ_JACHNZ010000057.1"/>
</dbReference>
<dbReference type="SUPFAM" id="SSF52540">
    <property type="entry name" value="P-loop containing nucleoside triphosphate hydrolases"/>
    <property type="match status" value="1"/>
</dbReference>
<dbReference type="EMBL" id="JACHNZ010000057">
    <property type="protein sequence ID" value="MBB4633773.1"/>
    <property type="molecule type" value="Genomic_DNA"/>
</dbReference>
<comment type="caution">
    <text evidence="1">The sequence shown here is derived from an EMBL/GenBank/DDBJ whole genome shotgun (WGS) entry which is preliminary data.</text>
</comment>